<organism evidence="7 8">
    <name type="scientific">Lysinibacillus contaminans</name>
    <dbReference type="NCBI Taxonomy" id="1293441"/>
    <lineage>
        <taxon>Bacteria</taxon>
        <taxon>Bacillati</taxon>
        <taxon>Bacillota</taxon>
        <taxon>Bacilli</taxon>
        <taxon>Bacillales</taxon>
        <taxon>Bacillaceae</taxon>
        <taxon>Lysinibacillus</taxon>
    </lineage>
</organism>
<dbReference type="InterPro" id="IPR051056">
    <property type="entry name" value="Glycosyl_Hydrolase_73"/>
</dbReference>
<dbReference type="InterPro" id="IPR002901">
    <property type="entry name" value="MGlyc_endo_b_GlcNAc-like_dom"/>
</dbReference>
<dbReference type="Gene3D" id="4.10.80.30">
    <property type="entry name" value="DNA polymerase, domain 6"/>
    <property type="match status" value="1"/>
</dbReference>
<dbReference type="SMART" id="SM00047">
    <property type="entry name" value="LYZ2"/>
    <property type="match status" value="1"/>
</dbReference>
<evidence type="ECO:0000256" key="3">
    <source>
        <dbReference type="ARBA" id="ARBA00022801"/>
    </source>
</evidence>
<dbReference type="SMART" id="SM00257">
    <property type="entry name" value="LysM"/>
    <property type="match status" value="1"/>
</dbReference>
<dbReference type="PROSITE" id="PS51782">
    <property type="entry name" value="LYSM"/>
    <property type="match status" value="1"/>
</dbReference>
<dbReference type="Pfam" id="PF01476">
    <property type="entry name" value="LysM"/>
    <property type="match status" value="1"/>
</dbReference>
<dbReference type="InterPro" id="IPR036779">
    <property type="entry name" value="LysM_dom_sf"/>
</dbReference>
<feature type="transmembrane region" description="Helical" evidence="5">
    <location>
        <begin position="7"/>
        <end position="29"/>
    </location>
</feature>
<accession>A0ABR5K1I7</accession>
<keyword evidence="5" id="KW-0472">Membrane</keyword>
<dbReference type="PANTHER" id="PTHR33308">
    <property type="entry name" value="PEPTIDOGLYCAN HYDROLASE FLGJ"/>
    <property type="match status" value="1"/>
</dbReference>
<keyword evidence="8" id="KW-1185">Reference proteome</keyword>
<sequence>MKLFQKLLLAMIVIGSVISIAAFISIQLFNYTFNQADTTGSEYVEERPSVEEFIGEIAETARRLGEENDLYASVMIAQAILESKHGQSGLASAPNYNLFGIKGKYQNDSVVLETSEDDGTGNMTTINAEFRKYPSYEDSLKDYVNLLRNGVSWNKQYYTSVFKSNTQSYKDATNFLTGSYATDSKYQEKLNQLIAEYDLVQYDKPIQSKKTIQVADGDSLMQIAQAHNVKVTSIKQWNQLNSDTIEAGQKLNIYQ</sequence>
<dbReference type="Pfam" id="PF01832">
    <property type="entry name" value="Glucosaminidase"/>
    <property type="match status" value="1"/>
</dbReference>
<dbReference type="InterPro" id="IPR018392">
    <property type="entry name" value="LysM"/>
</dbReference>
<name>A0ABR5K1I7_9BACI</name>
<proteinExistence type="predicted"/>
<dbReference type="Gene3D" id="3.10.350.10">
    <property type="entry name" value="LysM domain"/>
    <property type="match status" value="1"/>
</dbReference>
<comment type="caution">
    <text evidence="7">The sequence shown here is derived from an EMBL/GenBank/DDBJ whole genome shotgun (WGS) entry which is preliminary data.</text>
</comment>
<keyword evidence="2" id="KW-0081">Bacteriolytic enzyme</keyword>
<evidence type="ECO:0000256" key="4">
    <source>
        <dbReference type="ARBA" id="ARBA00032108"/>
    </source>
</evidence>
<dbReference type="Gene3D" id="1.10.530.10">
    <property type="match status" value="1"/>
</dbReference>
<dbReference type="Proteomes" id="UP000050668">
    <property type="component" value="Unassembled WGS sequence"/>
</dbReference>
<protein>
    <recommendedName>
        <fullName evidence="4">Peptidoglycan hydrolase</fullName>
    </recommendedName>
</protein>
<dbReference type="PANTHER" id="PTHR33308:SF9">
    <property type="entry name" value="PEPTIDOGLYCAN HYDROLASE FLGJ"/>
    <property type="match status" value="1"/>
</dbReference>
<keyword evidence="3" id="KW-0378">Hydrolase</keyword>
<dbReference type="CDD" id="cd00118">
    <property type="entry name" value="LysM"/>
    <property type="match status" value="1"/>
</dbReference>
<feature type="domain" description="LysM" evidence="6">
    <location>
        <begin position="210"/>
        <end position="253"/>
    </location>
</feature>
<evidence type="ECO:0000313" key="8">
    <source>
        <dbReference type="Proteomes" id="UP000050668"/>
    </source>
</evidence>
<evidence type="ECO:0000256" key="2">
    <source>
        <dbReference type="ARBA" id="ARBA00022638"/>
    </source>
</evidence>
<evidence type="ECO:0000313" key="7">
    <source>
        <dbReference type="EMBL" id="KOS68782.1"/>
    </source>
</evidence>
<evidence type="ECO:0000256" key="1">
    <source>
        <dbReference type="ARBA" id="ARBA00022529"/>
    </source>
</evidence>
<dbReference type="SUPFAM" id="SSF54106">
    <property type="entry name" value="LysM domain"/>
    <property type="match status" value="1"/>
</dbReference>
<keyword evidence="1" id="KW-0929">Antimicrobial</keyword>
<keyword evidence="5" id="KW-1133">Transmembrane helix</keyword>
<keyword evidence="5" id="KW-0812">Transmembrane</keyword>
<dbReference type="EMBL" id="LGRV01000003">
    <property type="protein sequence ID" value="KOS68782.1"/>
    <property type="molecule type" value="Genomic_DNA"/>
</dbReference>
<evidence type="ECO:0000256" key="5">
    <source>
        <dbReference type="SAM" id="Phobius"/>
    </source>
</evidence>
<gene>
    <name evidence="7" type="ORF">AEA09_09690</name>
</gene>
<reference evidence="8" key="1">
    <citation type="submission" date="2015-07" db="EMBL/GenBank/DDBJ databases">
        <title>Fjat-14205 dsm 2895.</title>
        <authorList>
            <person name="Liu B."/>
            <person name="Wang J."/>
            <person name="Zhu Y."/>
            <person name="Liu G."/>
            <person name="Chen Q."/>
            <person name="Chen Z."/>
            <person name="Lan J."/>
            <person name="Che J."/>
            <person name="Ge C."/>
            <person name="Shi H."/>
            <person name="Pan Z."/>
            <person name="Liu X."/>
        </authorList>
    </citation>
    <scope>NUCLEOTIDE SEQUENCE [LARGE SCALE GENOMIC DNA]</scope>
    <source>
        <strain evidence="8">DSM 25560</strain>
    </source>
</reference>
<evidence type="ECO:0000259" key="6">
    <source>
        <dbReference type="PROSITE" id="PS51782"/>
    </source>
</evidence>